<comment type="caution">
    <text evidence="9">The sequence shown here is derived from an EMBL/GenBank/DDBJ whole genome shotgun (WGS) entry which is preliminary data.</text>
</comment>
<evidence type="ECO:0000256" key="5">
    <source>
        <dbReference type="ARBA" id="ARBA00022729"/>
    </source>
</evidence>
<evidence type="ECO:0000256" key="1">
    <source>
        <dbReference type="ARBA" id="ARBA00004418"/>
    </source>
</evidence>
<evidence type="ECO:0000313" key="10">
    <source>
        <dbReference type="Proteomes" id="UP000325723"/>
    </source>
</evidence>
<reference evidence="9 10" key="1">
    <citation type="submission" date="2019-09" db="EMBL/GenBank/DDBJ databases">
        <authorList>
            <person name="Chandra G."/>
            <person name="Truman W A."/>
        </authorList>
    </citation>
    <scope>NUCLEOTIDE SEQUENCE [LARGE SCALE GENOMIC DNA]</scope>
    <source>
        <strain evidence="9">PS900</strain>
    </source>
</reference>
<keyword evidence="6" id="KW-0574">Periplasm</keyword>
<dbReference type="InterPro" id="IPR016085">
    <property type="entry name" value="Protease_inh_B-barrel_dom"/>
</dbReference>
<dbReference type="Proteomes" id="UP000325723">
    <property type="component" value="Unassembled WGS sequence"/>
</dbReference>
<keyword evidence="3" id="KW-0483">Metalloprotease inhibitor</keyword>
<evidence type="ECO:0000256" key="6">
    <source>
        <dbReference type="ARBA" id="ARBA00022764"/>
    </source>
</evidence>
<keyword evidence="7" id="KW-0481">Metalloenzyme inhibitor</keyword>
<dbReference type="PRINTS" id="PR01274">
    <property type="entry name" value="MPTASEINHBTR"/>
</dbReference>
<dbReference type="AlphaFoldDB" id="A0A8H2RKK4"/>
<dbReference type="InterPro" id="IPR022815">
    <property type="entry name" value="Inh"/>
</dbReference>
<dbReference type="SUPFAM" id="SSF50882">
    <property type="entry name" value="beta-Barrel protease inhibitors"/>
    <property type="match status" value="1"/>
</dbReference>
<feature type="domain" description="Alkaline proteinase inhibitor/ Outer membrane lipoprotein Omp19" evidence="8">
    <location>
        <begin position="54"/>
        <end position="150"/>
    </location>
</feature>
<proteinExistence type="inferred from homology"/>
<gene>
    <name evidence="9" type="ORF">PS900_03917</name>
</gene>
<dbReference type="Pfam" id="PF02974">
    <property type="entry name" value="Inh"/>
    <property type="match status" value="1"/>
</dbReference>
<dbReference type="GO" id="GO:0042597">
    <property type="term" value="C:periplasmic space"/>
    <property type="evidence" value="ECO:0007669"/>
    <property type="project" value="UniProtKB-SubCell"/>
</dbReference>
<evidence type="ECO:0000256" key="2">
    <source>
        <dbReference type="ARBA" id="ARBA00006813"/>
    </source>
</evidence>
<keyword evidence="5" id="KW-0732">Signal</keyword>
<evidence type="ECO:0000259" key="8">
    <source>
        <dbReference type="Pfam" id="PF02974"/>
    </source>
</evidence>
<name>A0A8H2RKK4_PSEFL</name>
<dbReference type="EMBL" id="CABVIE010000012">
    <property type="protein sequence ID" value="VVP22276.1"/>
    <property type="molecule type" value="Genomic_DNA"/>
</dbReference>
<sequence length="153" mass="17054">MRRPLSSLRTKLRCGVKRPMTQSVFTCKNSVWLSAALMMFFGDVTMANSLKLADPSELAGKWQVREGSSALLQDRQPNGCLIELKLDQTLGGQLDCMVRWLGQAPSGWFPEPDGIALTNHEGSKTAFFSRQKSEFYKLTLPVGFNVSLQRAPE</sequence>
<protein>
    <recommendedName>
        <fullName evidence="8">Alkaline proteinase inhibitor/ Outer membrane lipoprotein Omp19 domain-containing protein</fullName>
    </recommendedName>
</protein>
<comment type="subcellular location">
    <subcellularLocation>
        <location evidence="1">Periplasm</location>
    </subcellularLocation>
</comment>
<evidence type="ECO:0000256" key="3">
    <source>
        <dbReference type="ARBA" id="ARBA00022608"/>
    </source>
</evidence>
<keyword evidence="4" id="KW-0646">Protease inhibitor</keyword>
<comment type="similarity">
    <text evidence="2">Belongs to the protease inhibitor I38 family.</text>
</comment>
<evidence type="ECO:0000256" key="4">
    <source>
        <dbReference type="ARBA" id="ARBA00022690"/>
    </source>
</evidence>
<dbReference type="GO" id="GO:0008191">
    <property type="term" value="F:metalloendopeptidase inhibitor activity"/>
    <property type="evidence" value="ECO:0007669"/>
    <property type="project" value="InterPro"/>
</dbReference>
<evidence type="ECO:0000256" key="7">
    <source>
        <dbReference type="ARBA" id="ARBA00023215"/>
    </source>
</evidence>
<dbReference type="InterPro" id="IPR021140">
    <property type="entry name" value="Inh/Omp19"/>
</dbReference>
<dbReference type="Gene3D" id="2.40.128.10">
    <property type="match status" value="1"/>
</dbReference>
<evidence type="ECO:0000313" key="9">
    <source>
        <dbReference type="EMBL" id="VVP22276.1"/>
    </source>
</evidence>
<accession>A0A8H2RKK4</accession>
<organism evidence="9 10">
    <name type="scientific">Pseudomonas fluorescens</name>
    <dbReference type="NCBI Taxonomy" id="294"/>
    <lineage>
        <taxon>Bacteria</taxon>
        <taxon>Pseudomonadati</taxon>
        <taxon>Pseudomonadota</taxon>
        <taxon>Gammaproteobacteria</taxon>
        <taxon>Pseudomonadales</taxon>
        <taxon>Pseudomonadaceae</taxon>
        <taxon>Pseudomonas</taxon>
    </lineage>
</organism>